<evidence type="ECO:0000313" key="1">
    <source>
        <dbReference type="EMBL" id="WXA95696.1"/>
    </source>
</evidence>
<proteinExistence type="predicted"/>
<dbReference type="RefSeq" id="WP_394846304.1">
    <property type="nucleotide sequence ID" value="NZ_CP089982.1"/>
</dbReference>
<name>A0ABZ2KAM9_9BACT</name>
<dbReference type="SUPFAM" id="SSF63825">
    <property type="entry name" value="YWTD domain"/>
    <property type="match status" value="2"/>
</dbReference>
<gene>
    <name evidence="1" type="ORF">LZC95_02420</name>
</gene>
<evidence type="ECO:0000313" key="2">
    <source>
        <dbReference type="Proteomes" id="UP001379533"/>
    </source>
</evidence>
<dbReference type="Proteomes" id="UP001379533">
    <property type="component" value="Chromosome"/>
</dbReference>
<keyword evidence="2" id="KW-1185">Reference proteome</keyword>
<sequence>MGTGACGTVLGDVPDGHLTEDAGPLDSGTDTGDGAVAAEEICFVPNADILDLAVDSTDLYWLRAPPSGGKEFAVESCSKNGGPVRQLAALPSKPAALALSDKYVFWTINTGGYPLEGTWRVTKLGNEPPPTRPLVGIGGAGPVAITNGNLVTGTHGGVITINSPDTGEVRNAPNGLGDVTSLAVSGATLFFTNQNDGKIMKAIIGSQSPAESFEVASAAKPFLLSYDSDSLHWAVTTSDGTTIRSKCNGDDCETKDIVVQRGDFGAFAVRNGAIYWTVNEGNTGVVYGCSDMSSCQGQTRELWKGNAQVSRIAVDSSHMYVGARRNTGGCIVKRAR</sequence>
<protein>
    <submittedName>
        <fullName evidence="1">Uncharacterized protein</fullName>
    </submittedName>
</protein>
<dbReference type="EMBL" id="CP089982">
    <property type="protein sequence ID" value="WXA95696.1"/>
    <property type="molecule type" value="Genomic_DNA"/>
</dbReference>
<organism evidence="1 2">
    <name type="scientific">Pendulispora brunnea</name>
    <dbReference type="NCBI Taxonomy" id="2905690"/>
    <lineage>
        <taxon>Bacteria</taxon>
        <taxon>Pseudomonadati</taxon>
        <taxon>Myxococcota</taxon>
        <taxon>Myxococcia</taxon>
        <taxon>Myxococcales</taxon>
        <taxon>Sorangiineae</taxon>
        <taxon>Pendulisporaceae</taxon>
        <taxon>Pendulispora</taxon>
    </lineage>
</organism>
<reference evidence="1 2" key="1">
    <citation type="submission" date="2021-12" db="EMBL/GenBank/DDBJ databases">
        <title>Discovery of the Pendulisporaceae a myxobacterial family with distinct sporulation behavior and unique specialized metabolism.</title>
        <authorList>
            <person name="Garcia R."/>
            <person name="Popoff A."/>
            <person name="Bader C.D."/>
            <person name="Loehr J."/>
            <person name="Walesch S."/>
            <person name="Walt C."/>
            <person name="Boldt J."/>
            <person name="Bunk B."/>
            <person name="Haeckl F.J.F.P.J."/>
            <person name="Gunesch A.P."/>
            <person name="Birkelbach J."/>
            <person name="Nuebel U."/>
            <person name="Pietschmann T."/>
            <person name="Bach T."/>
            <person name="Mueller R."/>
        </authorList>
    </citation>
    <scope>NUCLEOTIDE SEQUENCE [LARGE SCALE GENOMIC DNA]</scope>
    <source>
        <strain evidence="1 2">MSr12523</strain>
    </source>
</reference>
<accession>A0ABZ2KAM9</accession>